<dbReference type="EMBL" id="LNCD01000124">
    <property type="protein sequence ID" value="KWV43864.1"/>
    <property type="molecule type" value="Genomic_DNA"/>
</dbReference>
<evidence type="ECO:0000313" key="1">
    <source>
        <dbReference type="EMBL" id="KWV43864.1"/>
    </source>
</evidence>
<name>A0A120FG55_9HYPH</name>
<organism evidence="1 2">
    <name type="scientific">Rhizobium altiplani</name>
    <dbReference type="NCBI Taxonomy" id="1864509"/>
    <lineage>
        <taxon>Bacteria</taxon>
        <taxon>Pseudomonadati</taxon>
        <taxon>Pseudomonadota</taxon>
        <taxon>Alphaproteobacteria</taxon>
        <taxon>Hyphomicrobiales</taxon>
        <taxon>Rhizobiaceae</taxon>
        <taxon>Rhizobium/Agrobacterium group</taxon>
        <taxon>Rhizobium</taxon>
    </lineage>
</organism>
<accession>A0A120FG55</accession>
<gene>
    <name evidence="1" type="ORF">AS026_19540</name>
</gene>
<comment type="caution">
    <text evidence="1">The sequence shown here is derived from an EMBL/GenBank/DDBJ whole genome shotgun (WGS) entry which is preliminary data.</text>
</comment>
<protein>
    <submittedName>
        <fullName evidence="1">Uncharacterized protein</fullName>
    </submittedName>
</protein>
<sequence length="244" mass="27111">MMRYFIAAAVLGILACLVQCEKLGFHHWEWHQKLTVIVDTPNGLKTGSSVVGIEMSVGPRWSQLIDAGRLTMRGEAAAVEVSRGKYLFALLDNYDGSTALEMFPMGGKPRGMEEEEYYRRIDEMVASRQTVVLPVEYYPLLVSFRDLSNPMSVVAPGPVSFKGLDFPTVAKPRDLSRVFGPGYSIRSITLSIVDDDVTEGVIDPILPWLDQYRDKAFDGRTIRTIKATNQLANSLGAGSFRIDN</sequence>
<reference evidence="1 2" key="1">
    <citation type="submission" date="2015-11" db="EMBL/GenBank/DDBJ databases">
        <title>Draft Genome Sequence of the Strain BR 10423 (Rhizobium sp.) isolated from nodules of Mimosa pudica.</title>
        <authorList>
            <person name="Barauna A.C."/>
            <person name="Zilli J.E."/>
            <person name="Simoes-Araujo J.L."/>
            <person name="Reis V.M."/>
            <person name="James E.K."/>
            <person name="Reis F.B.Jr."/>
            <person name="Rouws L.F."/>
            <person name="Passos S.R."/>
            <person name="Gois S.R."/>
        </authorList>
    </citation>
    <scope>NUCLEOTIDE SEQUENCE [LARGE SCALE GENOMIC DNA]</scope>
    <source>
        <strain evidence="1 2">BR10423</strain>
    </source>
</reference>
<keyword evidence="2" id="KW-1185">Reference proteome</keyword>
<dbReference type="Proteomes" id="UP000068164">
    <property type="component" value="Unassembled WGS sequence"/>
</dbReference>
<dbReference type="PROSITE" id="PS51257">
    <property type="entry name" value="PROKAR_LIPOPROTEIN"/>
    <property type="match status" value="1"/>
</dbReference>
<evidence type="ECO:0000313" key="2">
    <source>
        <dbReference type="Proteomes" id="UP000068164"/>
    </source>
</evidence>
<proteinExistence type="predicted"/>
<dbReference type="AlphaFoldDB" id="A0A120FG55"/>